<dbReference type="SUPFAM" id="SSF143011">
    <property type="entry name" value="RelE-like"/>
    <property type="match status" value="1"/>
</dbReference>
<dbReference type="PANTHER" id="PTHR40588:SF1">
    <property type="entry name" value="MRNA INTERFERASE TOXIN YAFQ"/>
    <property type="match status" value="1"/>
</dbReference>
<evidence type="ECO:0000313" key="2">
    <source>
        <dbReference type="EMBL" id="AXL20262.1"/>
    </source>
</evidence>
<dbReference type="Pfam" id="PF15738">
    <property type="entry name" value="YafQ_toxin"/>
    <property type="match status" value="1"/>
</dbReference>
<evidence type="ECO:0000313" key="3">
    <source>
        <dbReference type="Proteomes" id="UP000254337"/>
    </source>
</evidence>
<dbReference type="RefSeq" id="WP_107196109.1">
    <property type="nucleotide sequence ID" value="NZ_CP029462.1"/>
</dbReference>
<name>A0A346AWL9_9FIRM</name>
<evidence type="ECO:0000256" key="1">
    <source>
        <dbReference type="ARBA" id="ARBA00022649"/>
    </source>
</evidence>
<keyword evidence="3" id="KW-1185">Reference proteome</keyword>
<dbReference type="Proteomes" id="UP000254337">
    <property type="component" value="Chromosome"/>
</dbReference>
<dbReference type="EMBL" id="CP029462">
    <property type="protein sequence ID" value="AXL20262.1"/>
    <property type="molecule type" value="Genomic_DNA"/>
</dbReference>
<dbReference type="PIRSF" id="PIRSF006156">
    <property type="entry name" value="YafQ"/>
    <property type="match status" value="1"/>
</dbReference>
<dbReference type="GO" id="GO:0006415">
    <property type="term" value="P:translational termination"/>
    <property type="evidence" value="ECO:0007669"/>
    <property type="project" value="TreeGrafter"/>
</dbReference>
<protein>
    <submittedName>
        <fullName evidence="2">Type II toxin-antitoxin system YafQ family toxin</fullName>
    </submittedName>
</protein>
<dbReference type="InterPro" id="IPR007712">
    <property type="entry name" value="RelE/ParE_toxin"/>
</dbReference>
<dbReference type="KEGG" id="meg:DKB62_01000"/>
<organism evidence="2 3">
    <name type="scientific">Megasphaera stantonii</name>
    <dbReference type="NCBI Taxonomy" id="2144175"/>
    <lineage>
        <taxon>Bacteria</taxon>
        <taxon>Bacillati</taxon>
        <taxon>Bacillota</taxon>
        <taxon>Negativicutes</taxon>
        <taxon>Veillonellales</taxon>
        <taxon>Veillonellaceae</taxon>
        <taxon>Megasphaera</taxon>
    </lineage>
</organism>
<reference evidence="2 3" key="1">
    <citation type="submission" date="2018-05" db="EMBL/GenBank/DDBJ databases">
        <title>Complete genome sequence of Megasphaera sp. AJH120T, isolated from the ceca of a chicken.</title>
        <authorList>
            <person name="Maki J."/>
            <person name="Looft T."/>
        </authorList>
    </citation>
    <scope>NUCLEOTIDE SEQUENCE [LARGE SCALE GENOMIC DNA]</scope>
    <source>
        <strain evidence="2 3">AJH120</strain>
    </source>
</reference>
<dbReference type="OrthoDB" id="7030467at2"/>
<dbReference type="GO" id="GO:0004521">
    <property type="term" value="F:RNA endonuclease activity"/>
    <property type="evidence" value="ECO:0007669"/>
    <property type="project" value="TreeGrafter"/>
</dbReference>
<sequence>MTYELVTTAKFRKDIKLMKKRGKNLKLLQEVLDTLLEGKLLDAKYKDHALVGNYIGFRECHIQPD</sequence>
<dbReference type="GO" id="GO:0006402">
    <property type="term" value="P:mRNA catabolic process"/>
    <property type="evidence" value="ECO:0007669"/>
    <property type="project" value="TreeGrafter"/>
</dbReference>
<accession>A0A346AWL9</accession>
<dbReference type="Gene3D" id="3.30.2310.20">
    <property type="entry name" value="RelE-like"/>
    <property type="match status" value="1"/>
</dbReference>
<dbReference type="InterPro" id="IPR035093">
    <property type="entry name" value="RelE/ParE_toxin_dom_sf"/>
</dbReference>
<gene>
    <name evidence="2" type="ORF">DKB62_01000</name>
</gene>
<proteinExistence type="predicted"/>
<dbReference type="InterPro" id="IPR004386">
    <property type="entry name" value="Toxin_YafQ-like"/>
</dbReference>
<dbReference type="AlphaFoldDB" id="A0A346AWL9"/>
<keyword evidence="1" id="KW-1277">Toxin-antitoxin system</keyword>
<dbReference type="PANTHER" id="PTHR40588">
    <property type="entry name" value="MRNA INTERFERASE TOXIN YAFQ"/>
    <property type="match status" value="1"/>
</dbReference>
<dbReference type="NCBIfam" id="TIGR02385">
    <property type="entry name" value="RelE_StbE"/>
    <property type="match status" value="1"/>
</dbReference>